<dbReference type="InterPro" id="IPR017441">
    <property type="entry name" value="Protein_kinase_ATP_BS"/>
</dbReference>
<dbReference type="Pfam" id="PF00069">
    <property type="entry name" value="Pkinase"/>
    <property type="match status" value="1"/>
</dbReference>
<dbReference type="PROSITE" id="PS50011">
    <property type="entry name" value="PROTEIN_KINASE_DOM"/>
    <property type="match status" value="1"/>
</dbReference>
<protein>
    <recommendedName>
        <fullName evidence="11">Protein kinase domain-containing protein</fullName>
    </recommendedName>
</protein>
<dbReference type="FunFam" id="3.30.200.20:FF:000178">
    <property type="entry name" value="serine/threonine-protein kinase PBS1-like"/>
    <property type="match status" value="1"/>
</dbReference>
<proteinExistence type="predicted"/>
<comment type="caution">
    <text evidence="12">The sequence shown here is derived from an EMBL/GenBank/DDBJ whole genome shotgun (WGS) entry which is preliminary data.</text>
</comment>
<dbReference type="PROSITE" id="PS00107">
    <property type="entry name" value="PROTEIN_KINASE_ATP"/>
    <property type="match status" value="1"/>
</dbReference>
<keyword evidence="2" id="KW-0808">Transferase</keyword>
<gene>
    <name evidence="12" type="ORF">SUGI_1432390</name>
    <name evidence="13" type="ORF">SUGI_1497370</name>
</gene>
<evidence type="ECO:0000313" key="14">
    <source>
        <dbReference type="Proteomes" id="UP001234787"/>
    </source>
</evidence>
<evidence type="ECO:0000256" key="10">
    <source>
        <dbReference type="SAM" id="Phobius"/>
    </source>
</evidence>
<dbReference type="SUPFAM" id="SSF56112">
    <property type="entry name" value="Protein kinase-like (PK-like)"/>
    <property type="match status" value="1"/>
</dbReference>
<dbReference type="Proteomes" id="UP001234787">
    <property type="component" value="Unassembled WGS sequence"/>
</dbReference>
<evidence type="ECO:0000259" key="11">
    <source>
        <dbReference type="PROSITE" id="PS50011"/>
    </source>
</evidence>
<dbReference type="AlphaFoldDB" id="A0AAD3NRG1"/>
<dbReference type="PROSITE" id="PS51257">
    <property type="entry name" value="PROKAR_LIPOPROTEIN"/>
    <property type="match status" value="1"/>
</dbReference>
<feature type="transmembrane region" description="Helical" evidence="10">
    <location>
        <begin position="6"/>
        <end position="31"/>
    </location>
</feature>
<comment type="subcellular location">
    <subcellularLocation>
        <location evidence="1">Membrane</location>
        <topology evidence="1">Single-pass membrane protein</topology>
    </subcellularLocation>
</comment>
<evidence type="ECO:0000313" key="13">
    <source>
        <dbReference type="EMBL" id="GLJ59207.1"/>
    </source>
</evidence>
<accession>A0AAD3NRG1</accession>
<dbReference type="GO" id="GO:0004672">
    <property type="term" value="F:protein kinase activity"/>
    <property type="evidence" value="ECO:0007669"/>
    <property type="project" value="InterPro"/>
</dbReference>
<dbReference type="GO" id="GO:0005524">
    <property type="term" value="F:ATP binding"/>
    <property type="evidence" value="ECO:0007669"/>
    <property type="project" value="UniProtKB-UniRule"/>
</dbReference>
<keyword evidence="7 10" id="KW-1133">Transmembrane helix</keyword>
<evidence type="ECO:0000256" key="1">
    <source>
        <dbReference type="ARBA" id="ARBA00004167"/>
    </source>
</evidence>
<evidence type="ECO:0000256" key="3">
    <source>
        <dbReference type="ARBA" id="ARBA00022692"/>
    </source>
</evidence>
<evidence type="ECO:0000256" key="2">
    <source>
        <dbReference type="ARBA" id="ARBA00022679"/>
    </source>
</evidence>
<feature type="binding site" evidence="9">
    <location>
        <position position="97"/>
    </location>
    <ligand>
        <name>ATP</name>
        <dbReference type="ChEBI" id="CHEBI:30616"/>
    </ligand>
</feature>
<dbReference type="EMBL" id="BSEH01000754">
    <property type="protein sequence ID" value="GLJ59207.1"/>
    <property type="molecule type" value="Genomic_DNA"/>
</dbReference>
<evidence type="ECO:0000256" key="9">
    <source>
        <dbReference type="PROSITE-ProRule" id="PRU10141"/>
    </source>
</evidence>
<dbReference type="Gene3D" id="1.10.510.10">
    <property type="entry name" value="Transferase(Phosphotransferase) domain 1"/>
    <property type="match status" value="1"/>
</dbReference>
<reference evidence="12" key="1">
    <citation type="submission" date="2022-12" db="EMBL/GenBank/DDBJ databases">
        <title>Chromosome-Level Genome Assembly of Japanese Cedar (Cryptomeriajaponica D. Don).</title>
        <authorList>
            <person name="Fujino T."/>
            <person name="Yamaguchi K."/>
            <person name="Yokoyama T."/>
            <person name="Hamanaka T."/>
            <person name="Harazono Y."/>
            <person name="Kamada H."/>
            <person name="Kobayashi W."/>
            <person name="Ujino-Ihara T."/>
            <person name="Uchiyama K."/>
            <person name="Matsumoto A."/>
            <person name="Izuno A."/>
            <person name="Tsumura Y."/>
            <person name="Toyoda A."/>
            <person name="Shigenobu S."/>
            <person name="Moriguchi Y."/>
            <person name="Ueno S."/>
            <person name="Kasahara M."/>
        </authorList>
    </citation>
    <scope>NUCLEOTIDE SEQUENCE</scope>
</reference>
<keyword evidence="5 9" id="KW-0547">Nucleotide-binding</keyword>
<keyword evidence="6 9" id="KW-0067">ATP-binding</keyword>
<evidence type="ECO:0000256" key="8">
    <source>
        <dbReference type="ARBA" id="ARBA00023136"/>
    </source>
</evidence>
<dbReference type="PANTHER" id="PTHR47974:SF9">
    <property type="entry name" value="RECEPTOR-LIKE SERINE_THREONINE-PROTEIN KINASE"/>
    <property type="match status" value="1"/>
</dbReference>
<evidence type="ECO:0000256" key="5">
    <source>
        <dbReference type="ARBA" id="ARBA00022741"/>
    </source>
</evidence>
<name>A0AAD3NRG1_CRYJA</name>
<sequence>MPEQNKHLVLVTTISAIGGVLLLFLLLCSCIRKYQKVKQEKEKHEDDRIDLLTRLPLHYSFQELQIATNNFSVKLGRGGFGSVYEGVLSDSSRMAVKILDKTGQGKKEFWAEVETLVKVDHFNLVRLKDFCAEKTHVMLVYEHLPNGSLDKWIFPNKMHHYMLEWKTRHKVVLNIARGLAYLHEDC</sequence>
<feature type="domain" description="Protein kinase" evidence="11">
    <location>
        <begin position="69"/>
        <end position="186"/>
    </location>
</feature>
<dbReference type="Gene3D" id="3.30.200.20">
    <property type="entry name" value="Phosphorylase Kinase, domain 1"/>
    <property type="match status" value="1"/>
</dbReference>
<evidence type="ECO:0000313" key="12">
    <source>
        <dbReference type="EMBL" id="GLJ58326.1"/>
    </source>
</evidence>
<evidence type="ECO:0000256" key="4">
    <source>
        <dbReference type="ARBA" id="ARBA00022729"/>
    </source>
</evidence>
<keyword evidence="8 10" id="KW-0472">Membrane</keyword>
<keyword evidence="3 10" id="KW-0812">Transmembrane</keyword>
<dbReference type="PANTHER" id="PTHR47974">
    <property type="entry name" value="OS07G0415500 PROTEIN"/>
    <property type="match status" value="1"/>
</dbReference>
<keyword evidence="14" id="KW-1185">Reference proteome</keyword>
<dbReference type="EMBL" id="BSEH01000333">
    <property type="protein sequence ID" value="GLJ58326.1"/>
    <property type="molecule type" value="Genomic_DNA"/>
</dbReference>
<dbReference type="InterPro" id="IPR000719">
    <property type="entry name" value="Prot_kinase_dom"/>
</dbReference>
<organism evidence="12 14">
    <name type="scientific">Cryptomeria japonica</name>
    <name type="common">Japanese cedar</name>
    <name type="synonym">Cupressus japonica</name>
    <dbReference type="NCBI Taxonomy" id="3369"/>
    <lineage>
        <taxon>Eukaryota</taxon>
        <taxon>Viridiplantae</taxon>
        <taxon>Streptophyta</taxon>
        <taxon>Embryophyta</taxon>
        <taxon>Tracheophyta</taxon>
        <taxon>Spermatophyta</taxon>
        <taxon>Pinopsida</taxon>
        <taxon>Pinidae</taxon>
        <taxon>Conifers II</taxon>
        <taxon>Cupressales</taxon>
        <taxon>Cupressaceae</taxon>
        <taxon>Cryptomeria</taxon>
    </lineage>
</organism>
<keyword evidence="4" id="KW-0732">Signal</keyword>
<dbReference type="GO" id="GO:0016020">
    <property type="term" value="C:membrane"/>
    <property type="evidence" value="ECO:0007669"/>
    <property type="project" value="UniProtKB-SubCell"/>
</dbReference>
<evidence type="ECO:0000256" key="6">
    <source>
        <dbReference type="ARBA" id="ARBA00022840"/>
    </source>
</evidence>
<evidence type="ECO:0000256" key="7">
    <source>
        <dbReference type="ARBA" id="ARBA00022989"/>
    </source>
</evidence>
<dbReference type="InterPro" id="IPR011009">
    <property type="entry name" value="Kinase-like_dom_sf"/>
</dbReference>